<accession>A0A1B6EVG1</accession>
<feature type="non-terminal residue" evidence="1">
    <location>
        <position position="108"/>
    </location>
</feature>
<organism evidence="1">
    <name type="scientific">Cuerna arida</name>
    <dbReference type="NCBI Taxonomy" id="1464854"/>
    <lineage>
        <taxon>Eukaryota</taxon>
        <taxon>Metazoa</taxon>
        <taxon>Ecdysozoa</taxon>
        <taxon>Arthropoda</taxon>
        <taxon>Hexapoda</taxon>
        <taxon>Insecta</taxon>
        <taxon>Pterygota</taxon>
        <taxon>Neoptera</taxon>
        <taxon>Paraneoptera</taxon>
        <taxon>Hemiptera</taxon>
        <taxon>Auchenorrhyncha</taxon>
        <taxon>Membracoidea</taxon>
        <taxon>Cicadellidae</taxon>
        <taxon>Cicadellinae</taxon>
        <taxon>Proconiini</taxon>
        <taxon>Cuerna</taxon>
    </lineage>
</organism>
<protein>
    <submittedName>
        <fullName evidence="1">Uncharacterized protein</fullName>
    </submittedName>
</protein>
<proteinExistence type="predicted"/>
<dbReference type="AlphaFoldDB" id="A0A1B6EVG1"/>
<sequence length="108" mass="11909">MVEVLAMMVDLSFEVHIGFKLVHIGFRSVHIGLVVIGDKTGILLVDNLIGGVCCDIEEIDNLDKVLVDSDGPIDIEDVKDDKFWIWGFEVHIGLICTFPISVANSVKN</sequence>
<evidence type="ECO:0000313" key="1">
    <source>
        <dbReference type="EMBL" id="JAS41683.1"/>
    </source>
</evidence>
<reference evidence="1" key="1">
    <citation type="submission" date="2015-11" db="EMBL/GenBank/DDBJ databases">
        <title>De novo transcriptome assembly of four potential Pierce s Disease insect vectors from Arizona vineyards.</title>
        <authorList>
            <person name="Tassone E.E."/>
        </authorList>
    </citation>
    <scope>NUCLEOTIDE SEQUENCE</scope>
</reference>
<gene>
    <name evidence="1" type="ORF">g.47247</name>
</gene>
<dbReference type="EMBL" id="GECZ01028086">
    <property type="protein sequence ID" value="JAS41683.1"/>
    <property type="molecule type" value="Transcribed_RNA"/>
</dbReference>
<name>A0A1B6EVG1_9HEMI</name>